<feature type="compositionally biased region" description="Low complexity" evidence="1">
    <location>
        <begin position="71"/>
        <end position="88"/>
    </location>
</feature>
<protein>
    <submittedName>
        <fullName evidence="2">Uncharacterized protein</fullName>
    </submittedName>
</protein>
<dbReference type="EMBL" id="JXJN01025092">
    <property type="status" value="NOT_ANNOTATED_CDS"/>
    <property type="molecule type" value="Genomic_DNA"/>
</dbReference>
<accession>A0A1B0C3R7</accession>
<feature type="region of interest" description="Disordered" evidence="1">
    <location>
        <begin position="59"/>
        <end position="97"/>
    </location>
</feature>
<feature type="region of interest" description="Disordered" evidence="1">
    <location>
        <begin position="114"/>
        <end position="146"/>
    </location>
</feature>
<evidence type="ECO:0000256" key="1">
    <source>
        <dbReference type="SAM" id="MobiDB-lite"/>
    </source>
</evidence>
<keyword evidence="3" id="KW-1185">Reference proteome</keyword>
<sequence>MLGNSLILNITNGKQDQRNHPAVIKTNDMKLFLFLWSSPRWEKHQKRSDLCITHLVNTTDSDSRSVMQGPRGRSSSSITTARIRSSCSPANSHTAGYHPDERILEAVTNFSPMCPSASQSSFGSISSATNLQSPSPPPGYRRIPEE</sequence>
<dbReference type="VEuPathDB" id="VectorBase:GPPI048316"/>
<reference evidence="2" key="2">
    <citation type="submission" date="2020-05" db="UniProtKB">
        <authorList>
            <consortium name="EnsemblMetazoa"/>
        </authorList>
    </citation>
    <scope>IDENTIFICATION</scope>
    <source>
        <strain evidence="2">IAEA</strain>
    </source>
</reference>
<feature type="compositionally biased region" description="Low complexity" evidence="1">
    <location>
        <begin position="116"/>
        <end position="127"/>
    </location>
</feature>
<organism evidence="2 3">
    <name type="scientific">Glossina palpalis gambiensis</name>
    <dbReference type="NCBI Taxonomy" id="67801"/>
    <lineage>
        <taxon>Eukaryota</taxon>
        <taxon>Metazoa</taxon>
        <taxon>Ecdysozoa</taxon>
        <taxon>Arthropoda</taxon>
        <taxon>Hexapoda</taxon>
        <taxon>Insecta</taxon>
        <taxon>Pterygota</taxon>
        <taxon>Neoptera</taxon>
        <taxon>Endopterygota</taxon>
        <taxon>Diptera</taxon>
        <taxon>Brachycera</taxon>
        <taxon>Muscomorpha</taxon>
        <taxon>Hippoboscoidea</taxon>
        <taxon>Glossinidae</taxon>
        <taxon>Glossina</taxon>
    </lineage>
</organism>
<evidence type="ECO:0000313" key="2">
    <source>
        <dbReference type="EnsemblMetazoa" id="GPPI048316-PA"/>
    </source>
</evidence>
<reference evidence="3" key="1">
    <citation type="submission" date="2015-01" db="EMBL/GenBank/DDBJ databases">
        <authorList>
            <person name="Aksoy S."/>
            <person name="Warren W."/>
            <person name="Wilson R.K."/>
        </authorList>
    </citation>
    <scope>NUCLEOTIDE SEQUENCE [LARGE SCALE GENOMIC DNA]</scope>
    <source>
        <strain evidence="3">IAEA</strain>
    </source>
</reference>
<dbReference type="Proteomes" id="UP000092460">
    <property type="component" value="Unassembled WGS sequence"/>
</dbReference>
<dbReference type="AlphaFoldDB" id="A0A1B0C3R7"/>
<proteinExistence type="predicted"/>
<evidence type="ECO:0000313" key="3">
    <source>
        <dbReference type="Proteomes" id="UP000092460"/>
    </source>
</evidence>
<dbReference type="EnsemblMetazoa" id="GPPI048316-RA">
    <property type="protein sequence ID" value="GPPI048316-PA"/>
    <property type="gene ID" value="GPPI048316"/>
</dbReference>
<name>A0A1B0C3R7_9MUSC</name>